<gene>
    <name evidence="1" type="ORF">M011DRAFT_411165</name>
</gene>
<dbReference type="OrthoDB" id="185373at2759"/>
<keyword evidence="2" id="KW-1185">Reference proteome</keyword>
<dbReference type="InterPro" id="IPR011990">
    <property type="entry name" value="TPR-like_helical_dom_sf"/>
</dbReference>
<reference evidence="1" key="1">
    <citation type="journal article" date="2020" name="Stud. Mycol.">
        <title>101 Dothideomycetes genomes: a test case for predicting lifestyles and emergence of pathogens.</title>
        <authorList>
            <person name="Haridas S."/>
            <person name="Albert R."/>
            <person name="Binder M."/>
            <person name="Bloem J."/>
            <person name="Labutti K."/>
            <person name="Salamov A."/>
            <person name="Andreopoulos B."/>
            <person name="Baker S."/>
            <person name="Barry K."/>
            <person name="Bills G."/>
            <person name="Bluhm B."/>
            <person name="Cannon C."/>
            <person name="Castanera R."/>
            <person name="Culley D."/>
            <person name="Daum C."/>
            <person name="Ezra D."/>
            <person name="Gonzalez J."/>
            <person name="Henrissat B."/>
            <person name="Kuo A."/>
            <person name="Liang C."/>
            <person name="Lipzen A."/>
            <person name="Lutzoni F."/>
            <person name="Magnuson J."/>
            <person name="Mondo S."/>
            <person name="Nolan M."/>
            <person name="Ohm R."/>
            <person name="Pangilinan J."/>
            <person name="Park H.-J."/>
            <person name="Ramirez L."/>
            <person name="Alfaro M."/>
            <person name="Sun H."/>
            <person name="Tritt A."/>
            <person name="Yoshinaga Y."/>
            <person name="Zwiers L.-H."/>
            <person name="Turgeon B."/>
            <person name="Goodwin S."/>
            <person name="Spatafora J."/>
            <person name="Crous P."/>
            <person name="Grigoriev I."/>
        </authorList>
    </citation>
    <scope>NUCLEOTIDE SEQUENCE</scope>
    <source>
        <strain evidence="1">CBS 119925</strain>
    </source>
</reference>
<evidence type="ECO:0000313" key="2">
    <source>
        <dbReference type="Proteomes" id="UP000799440"/>
    </source>
</evidence>
<dbReference type="AlphaFoldDB" id="A0A6A6V0D1"/>
<organism evidence="1 2">
    <name type="scientific">Sporormia fimetaria CBS 119925</name>
    <dbReference type="NCBI Taxonomy" id="1340428"/>
    <lineage>
        <taxon>Eukaryota</taxon>
        <taxon>Fungi</taxon>
        <taxon>Dikarya</taxon>
        <taxon>Ascomycota</taxon>
        <taxon>Pezizomycotina</taxon>
        <taxon>Dothideomycetes</taxon>
        <taxon>Pleosporomycetidae</taxon>
        <taxon>Pleosporales</taxon>
        <taxon>Sporormiaceae</taxon>
        <taxon>Sporormia</taxon>
    </lineage>
</organism>
<dbReference type="EMBL" id="MU006600">
    <property type="protein sequence ID" value="KAF2743110.1"/>
    <property type="molecule type" value="Genomic_DNA"/>
</dbReference>
<evidence type="ECO:0000313" key="1">
    <source>
        <dbReference type="EMBL" id="KAF2743110.1"/>
    </source>
</evidence>
<feature type="non-terminal residue" evidence="1">
    <location>
        <position position="622"/>
    </location>
</feature>
<dbReference type="Proteomes" id="UP000799440">
    <property type="component" value="Unassembled WGS sequence"/>
</dbReference>
<protein>
    <submittedName>
        <fullName evidence="1">Uncharacterized protein</fullName>
    </submittedName>
</protein>
<sequence length="622" mass="70583">MRALWLRAARNPGAFRGIQCASCTRKYSGIRYVPLQKASLRDLAITAAGLASDEASPYERPENPYRSYPSTAFSGWNEEAIAYWQTDPRKYAPYEEKPDFSPPPAEELVYECPHHPSLHRTTGALVTEDYAFEELLARTEPLVLRIEDREAWFTYDTRFPHNVITPWEPNTGRKLERYNVPPQSLWSQNRARVKALRRRQGWKKQLLHEWAVSRLIVTLLRLARGLHTSSDYFPKLAPPLQHLCGGNIDLLDLSSIIHSHILRLELIPQNSEEFEALHIEASLRVFTEIPRPYYVQDADGQFYTSVRQMNKALKDILSSDFPARNDSELSASLALIAHNLFICSGPPDVQTFNTLIWGFKRALNHERGEVFSELIRHVIWTLTKCKTRLNELTCAEILDYYVLTGRATSFEKFVQQLRGIGYALMLADPAVIINEASDGRLVRTKRGKVLQKAYPTPLVFSSVILGTIHFADLDRALDVYFEMKEDGWGLEAQTLTRLLEVCMSESHTDNGARREASWNNALWIWGEISSITPRPRLADMAEAYAHMMGLSTLFDNTPAWNYLLKEVSMISQEARKAGVPIADFDIKNILATAEALASKYRKDGKPAGAPAWSADNLLIASS</sequence>
<name>A0A6A6V0D1_9PLEO</name>
<accession>A0A6A6V0D1</accession>
<proteinExistence type="predicted"/>
<dbReference type="Gene3D" id="1.25.40.10">
    <property type="entry name" value="Tetratricopeptide repeat domain"/>
    <property type="match status" value="1"/>
</dbReference>